<dbReference type="EMBL" id="MOBN01000001">
    <property type="protein sequence ID" value="RON32550.1"/>
    <property type="molecule type" value="Genomic_DNA"/>
</dbReference>
<comment type="caution">
    <text evidence="1">The sequence shown here is derived from an EMBL/GenBank/DDBJ whole genome shotgun (WGS) entry which is preliminary data.</text>
</comment>
<proteinExistence type="predicted"/>
<reference evidence="1 2" key="1">
    <citation type="submission" date="2016-10" db="EMBL/GenBank/DDBJ databases">
        <title>Comparative genome analysis of multiple Pseudomonas spp. focuses on biocontrol and plant growth promoting traits.</title>
        <authorList>
            <person name="Tao X.-Y."/>
            <person name="Taylor C.G."/>
        </authorList>
    </citation>
    <scope>NUCLEOTIDE SEQUENCE [LARGE SCALE GENOMIC DNA]</scope>
    <source>
        <strain evidence="1 2">48C10</strain>
    </source>
</reference>
<evidence type="ECO:0000313" key="1">
    <source>
        <dbReference type="EMBL" id="RON32550.1"/>
    </source>
</evidence>
<dbReference type="AlphaFoldDB" id="A0A423J4B8"/>
<gene>
    <name evidence="1" type="ORF">BK663_00050</name>
</gene>
<organism evidence="1 2">
    <name type="scientific">Pseudomonas lini</name>
    <dbReference type="NCBI Taxonomy" id="163011"/>
    <lineage>
        <taxon>Bacteria</taxon>
        <taxon>Pseudomonadati</taxon>
        <taxon>Pseudomonadota</taxon>
        <taxon>Gammaproteobacteria</taxon>
        <taxon>Pseudomonadales</taxon>
        <taxon>Pseudomonadaceae</taxon>
        <taxon>Pseudomonas</taxon>
    </lineage>
</organism>
<name>A0A423J4B8_9PSED</name>
<dbReference type="Proteomes" id="UP000284168">
    <property type="component" value="Unassembled WGS sequence"/>
</dbReference>
<evidence type="ECO:0000313" key="2">
    <source>
        <dbReference type="Proteomes" id="UP000284168"/>
    </source>
</evidence>
<sequence length="77" mass="8321">MLQFLTQDVEFGDAGFDQVQFVLQQPGNGIGWVGRLPQRSDTAADLTKGKAPPLSRILVSREGLTLEHTPGFSLVAP</sequence>
<accession>A0A423J4B8</accession>
<protein>
    <submittedName>
        <fullName evidence="1">Uncharacterized protein</fullName>
    </submittedName>
</protein>